<dbReference type="Proteomes" id="UP000256970">
    <property type="component" value="Unassembled WGS sequence"/>
</dbReference>
<evidence type="ECO:0000256" key="11">
    <source>
        <dbReference type="ARBA" id="ARBA00023170"/>
    </source>
</evidence>
<evidence type="ECO:0000256" key="5">
    <source>
        <dbReference type="ARBA" id="ARBA00022614"/>
    </source>
</evidence>
<keyword evidence="9" id="KW-1133">Transmembrane helix</keyword>
<keyword evidence="5" id="KW-0433">Leucine-rich repeat</keyword>
<evidence type="ECO:0000256" key="6">
    <source>
        <dbReference type="ARBA" id="ARBA00022692"/>
    </source>
</evidence>
<keyword evidence="11" id="KW-0675">Receptor</keyword>
<organism evidence="15 16">
    <name type="scientific">Tetradesmus obliquus</name>
    <name type="common">Green alga</name>
    <name type="synonym">Acutodesmus obliquus</name>
    <dbReference type="NCBI Taxonomy" id="3088"/>
    <lineage>
        <taxon>Eukaryota</taxon>
        <taxon>Viridiplantae</taxon>
        <taxon>Chlorophyta</taxon>
        <taxon>core chlorophytes</taxon>
        <taxon>Chlorophyceae</taxon>
        <taxon>CS clade</taxon>
        <taxon>Sphaeropleales</taxon>
        <taxon>Scenedesmaceae</taxon>
        <taxon>Tetradesmus</taxon>
    </lineage>
</organism>
<dbReference type="GO" id="GO:0012505">
    <property type="term" value="C:endomembrane system"/>
    <property type="evidence" value="ECO:0007669"/>
    <property type="project" value="UniProtKB-SubCell"/>
</dbReference>
<accession>A0A383WH51</accession>
<dbReference type="GO" id="GO:0005886">
    <property type="term" value="C:plasma membrane"/>
    <property type="evidence" value="ECO:0007669"/>
    <property type="project" value="UniProtKB-SubCell"/>
</dbReference>
<evidence type="ECO:0000313" key="16">
    <source>
        <dbReference type="Proteomes" id="UP000256970"/>
    </source>
</evidence>
<evidence type="ECO:0008006" key="17">
    <source>
        <dbReference type="Google" id="ProtNLM"/>
    </source>
</evidence>
<dbReference type="FunFam" id="3.80.10.10:FF:000299">
    <property type="entry name" value="Piriformospora indica-insensitive protein 2"/>
    <property type="match status" value="1"/>
</dbReference>
<feature type="region of interest" description="Disordered" evidence="14">
    <location>
        <begin position="135"/>
        <end position="164"/>
    </location>
</feature>
<keyword evidence="12" id="KW-0325">Glycoprotein</keyword>
<dbReference type="InterPro" id="IPR001611">
    <property type="entry name" value="Leu-rich_rpt"/>
</dbReference>
<dbReference type="Gene3D" id="3.80.10.10">
    <property type="entry name" value="Ribonuclease Inhibitor"/>
    <property type="match status" value="2"/>
</dbReference>
<evidence type="ECO:0000256" key="7">
    <source>
        <dbReference type="ARBA" id="ARBA00022729"/>
    </source>
</evidence>
<proteinExistence type="predicted"/>
<dbReference type="Pfam" id="PF00560">
    <property type="entry name" value="LRR_1"/>
    <property type="match status" value="1"/>
</dbReference>
<evidence type="ECO:0000313" key="15">
    <source>
        <dbReference type="EMBL" id="SZX76815.1"/>
    </source>
</evidence>
<evidence type="ECO:0000256" key="12">
    <source>
        <dbReference type="ARBA" id="ARBA00023180"/>
    </source>
</evidence>
<dbReference type="STRING" id="3088.A0A383WH51"/>
<name>A0A383WH51_TETOB</name>
<evidence type="ECO:0000256" key="14">
    <source>
        <dbReference type="SAM" id="MobiDB-lite"/>
    </source>
</evidence>
<keyword evidence="10" id="KW-0472">Membrane</keyword>
<evidence type="ECO:0000256" key="9">
    <source>
        <dbReference type="ARBA" id="ARBA00022989"/>
    </source>
</evidence>
<dbReference type="AlphaFoldDB" id="A0A383WH51"/>
<evidence type="ECO:0000256" key="10">
    <source>
        <dbReference type="ARBA" id="ARBA00023136"/>
    </source>
</evidence>
<reference evidence="15 16" key="1">
    <citation type="submission" date="2016-10" db="EMBL/GenBank/DDBJ databases">
        <authorList>
            <person name="Cai Z."/>
        </authorList>
    </citation>
    <scope>NUCLEOTIDE SEQUENCE [LARGE SCALE GENOMIC DNA]</scope>
</reference>
<evidence type="ECO:0000256" key="8">
    <source>
        <dbReference type="ARBA" id="ARBA00022737"/>
    </source>
</evidence>
<dbReference type="PANTHER" id="PTHR27004:SF203">
    <property type="entry name" value="LEUCINE-RICH REPEAT-CONTAINING N-TERMINAL PLANT-TYPE DOMAIN-CONTAINING PROTEIN"/>
    <property type="match status" value="1"/>
</dbReference>
<protein>
    <recommendedName>
        <fullName evidence="17">Leucine-rich repeat-containing N-terminal plant-type domain-containing protein</fullName>
    </recommendedName>
</protein>
<dbReference type="Pfam" id="PF13855">
    <property type="entry name" value="LRR_8"/>
    <property type="match status" value="1"/>
</dbReference>
<keyword evidence="16" id="KW-1185">Reference proteome</keyword>
<keyword evidence="4" id="KW-1003">Cell membrane</keyword>
<dbReference type="InterPro" id="IPR032675">
    <property type="entry name" value="LRR_dom_sf"/>
</dbReference>
<sequence length="353" mass="37012">MQSGLDAFADLATLNISGNPGVIGPLPEELAVLTNLQVLDVSGRSISGTLPISFVALQQLREFRAVNCTKLSGTLPEDWGMLANLEVLAVTNAGISGPLPLEYADYLAMHKVAARAATATAAAAARAAATAERSRRAASFPSGPSFGNNSTLTADGGRAQHMRAAKDYSKAQQRAAVAQRVAQAVQAAAGNATGRGASGLGMLKLRQLLLNGNNLSGSLPVQYAQMRDLQVVNLSQNQLVGTIPRVFASLTKLTVLGLGHNQLQGPLPAAFVSLRQLAALDVSNNMLNGSMPTSWRLMAGQGFRLQCLLLANNTSVMVNDGVRRELMTKNAARIPGTGLAIDDPSSSLCMLWR</sequence>
<comment type="subcellular location">
    <subcellularLocation>
        <location evidence="1">Cell membrane</location>
    </subcellularLocation>
    <subcellularLocation>
        <location evidence="2">Cytoplasm</location>
        <location evidence="2">Cytoskeleton</location>
        <location evidence="2">Cilium axoneme</location>
    </subcellularLocation>
    <subcellularLocation>
        <location evidence="13">Endomembrane system</location>
        <topology evidence="13">Single-pass membrane protein</topology>
    </subcellularLocation>
    <subcellularLocation>
        <location evidence="3">Membrane</location>
        <topology evidence="3">Single-pass type I membrane protein</topology>
    </subcellularLocation>
</comment>
<evidence type="ECO:0000256" key="3">
    <source>
        <dbReference type="ARBA" id="ARBA00004479"/>
    </source>
</evidence>
<gene>
    <name evidence="15" type="ORF">BQ4739_LOCUS17184</name>
</gene>
<dbReference type="SUPFAM" id="SSF52058">
    <property type="entry name" value="L domain-like"/>
    <property type="match status" value="1"/>
</dbReference>
<keyword evidence="6" id="KW-0812">Transmembrane</keyword>
<evidence type="ECO:0000256" key="1">
    <source>
        <dbReference type="ARBA" id="ARBA00004236"/>
    </source>
</evidence>
<keyword evidence="7" id="KW-0732">Signal</keyword>
<dbReference type="GO" id="GO:0005930">
    <property type="term" value="C:axoneme"/>
    <property type="evidence" value="ECO:0007669"/>
    <property type="project" value="UniProtKB-SubCell"/>
</dbReference>
<evidence type="ECO:0000256" key="2">
    <source>
        <dbReference type="ARBA" id="ARBA00004430"/>
    </source>
</evidence>
<dbReference type="EMBL" id="FNXT01001267">
    <property type="protein sequence ID" value="SZX76815.1"/>
    <property type="molecule type" value="Genomic_DNA"/>
</dbReference>
<keyword evidence="8" id="KW-0677">Repeat</keyword>
<evidence type="ECO:0000256" key="13">
    <source>
        <dbReference type="ARBA" id="ARBA00037847"/>
    </source>
</evidence>
<evidence type="ECO:0000256" key="4">
    <source>
        <dbReference type="ARBA" id="ARBA00022475"/>
    </source>
</evidence>
<dbReference type="PANTHER" id="PTHR27004">
    <property type="entry name" value="RECEPTOR-LIKE PROTEIN 12 ISOFORM X1"/>
    <property type="match status" value="1"/>
</dbReference>